<dbReference type="GO" id="GO:0004803">
    <property type="term" value="F:transposase activity"/>
    <property type="evidence" value="ECO:0007669"/>
    <property type="project" value="TreeGrafter"/>
</dbReference>
<dbReference type="EMBL" id="PFRH01000107">
    <property type="protein sequence ID" value="PJC52353.1"/>
    <property type="molecule type" value="Genomic_DNA"/>
</dbReference>
<dbReference type="InterPro" id="IPR001584">
    <property type="entry name" value="Integrase_cat-core"/>
</dbReference>
<reference evidence="4" key="1">
    <citation type="submission" date="2017-09" db="EMBL/GenBank/DDBJ databases">
        <title>Depth-based differentiation of microbial function through sediment-hosted aquifers and enrichment of novel symbionts in the deep terrestrial subsurface.</title>
        <authorList>
            <person name="Probst A.J."/>
            <person name="Ladd B."/>
            <person name="Jarett J.K."/>
            <person name="Geller-Mcgrath D.E."/>
            <person name="Sieber C.M.K."/>
            <person name="Emerson J.B."/>
            <person name="Anantharaman K."/>
            <person name="Thomas B.C."/>
            <person name="Malmstrom R."/>
            <person name="Stieglmeier M."/>
            <person name="Klingl A."/>
            <person name="Woyke T."/>
            <person name="Ryan C.M."/>
            <person name="Banfield J.F."/>
        </authorList>
    </citation>
    <scope>NUCLEOTIDE SEQUENCE [LARGE SCALE GENOMIC DNA]</scope>
</reference>
<evidence type="ECO:0000259" key="2">
    <source>
        <dbReference type="PROSITE" id="PS50994"/>
    </source>
</evidence>
<dbReference type="Gene3D" id="3.30.420.10">
    <property type="entry name" value="Ribonuclease H-like superfamily/Ribonuclease H"/>
    <property type="match status" value="1"/>
</dbReference>
<dbReference type="GO" id="GO:0005829">
    <property type="term" value="C:cytosol"/>
    <property type="evidence" value="ECO:0007669"/>
    <property type="project" value="TreeGrafter"/>
</dbReference>
<feature type="compositionally biased region" description="Basic and acidic residues" evidence="1">
    <location>
        <begin position="40"/>
        <end position="64"/>
    </location>
</feature>
<feature type="region of interest" description="Disordered" evidence="1">
    <location>
        <begin position="40"/>
        <end position="73"/>
    </location>
</feature>
<dbReference type="InterPro" id="IPR053392">
    <property type="entry name" value="Transposase_IS30-like"/>
</dbReference>
<proteinExistence type="predicted"/>
<gene>
    <name evidence="3" type="ORF">CO030_03315</name>
</gene>
<accession>A0A2M8F9E2</accession>
<dbReference type="InterPro" id="IPR012337">
    <property type="entry name" value="RNaseH-like_sf"/>
</dbReference>
<dbReference type="GO" id="GO:0015074">
    <property type="term" value="P:DNA integration"/>
    <property type="evidence" value="ECO:0007669"/>
    <property type="project" value="InterPro"/>
</dbReference>
<organism evidence="3 4">
    <name type="scientific">Candidatus Magasanikbacteria bacterium CG_4_9_14_0_2_um_filter_42_11</name>
    <dbReference type="NCBI Taxonomy" id="1974643"/>
    <lineage>
        <taxon>Bacteria</taxon>
        <taxon>Candidatus Magasanikiibacteriota</taxon>
    </lineage>
</organism>
<evidence type="ECO:0000256" key="1">
    <source>
        <dbReference type="SAM" id="MobiDB-lite"/>
    </source>
</evidence>
<dbReference type="PROSITE" id="PS50994">
    <property type="entry name" value="INTEGRASE"/>
    <property type="match status" value="1"/>
</dbReference>
<dbReference type="GO" id="GO:0003676">
    <property type="term" value="F:nucleic acid binding"/>
    <property type="evidence" value="ECO:0007669"/>
    <property type="project" value="InterPro"/>
</dbReference>
<dbReference type="AlphaFoldDB" id="A0A2M8F9E2"/>
<name>A0A2M8F9E2_9BACT</name>
<dbReference type="PANTHER" id="PTHR10948:SF23">
    <property type="entry name" value="TRANSPOSASE INSI FOR INSERTION SEQUENCE ELEMENT IS30A-RELATED"/>
    <property type="match status" value="1"/>
</dbReference>
<dbReference type="InterPro" id="IPR051917">
    <property type="entry name" value="Transposase-Integrase"/>
</dbReference>
<dbReference type="SUPFAM" id="SSF53098">
    <property type="entry name" value="Ribonuclease H-like"/>
    <property type="match status" value="1"/>
</dbReference>
<dbReference type="PANTHER" id="PTHR10948">
    <property type="entry name" value="TRANSPOSASE"/>
    <property type="match status" value="1"/>
</dbReference>
<evidence type="ECO:0000313" key="4">
    <source>
        <dbReference type="Proteomes" id="UP000231456"/>
    </source>
</evidence>
<protein>
    <recommendedName>
        <fullName evidence="2">Integrase catalytic domain-containing protein</fullName>
    </recommendedName>
</protein>
<dbReference type="GO" id="GO:0032196">
    <property type="term" value="P:transposition"/>
    <property type="evidence" value="ECO:0007669"/>
    <property type="project" value="TreeGrafter"/>
</dbReference>
<dbReference type="InterPro" id="IPR036397">
    <property type="entry name" value="RNaseH_sf"/>
</dbReference>
<feature type="domain" description="Integrase catalytic" evidence="2">
    <location>
        <begin position="161"/>
        <end position="325"/>
    </location>
</feature>
<evidence type="ECO:0000313" key="3">
    <source>
        <dbReference type="EMBL" id="PJC52353.1"/>
    </source>
</evidence>
<dbReference type="NCBIfam" id="NF033563">
    <property type="entry name" value="transpos_IS30"/>
    <property type="match status" value="1"/>
</dbReference>
<sequence length="329" mass="39102">MSNEITYFERQKLEYLLRTKMSIRAIAEVIRRTHSSLSEEIRNNGDNRKKYRADIAQRKHDERKHQKRRGKLEQYPALRAYVESKLREDWSPEQIAGRLRASRLEGVEELTISHESIYEWIYEKAEKHKKLYTHLRTHRSKRRKHGKRKGKKVTIPSRISIHERPEYIDEKTRYGDWETDTVEFTRGRKNPYLSVQYERKSQLVRIHKLANKSAEETTNALIHTAESVPHDLFRTVTFDNGTEGAGHIILRELFNIDTYFCDPYSSWQKGGVENMNKLIRQYLPRSTNMHDITEQDLLKIQERLNSRPRKSLNYLTPNEVIHNCGSILT</sequence>
<comment type="caution">
    <text evidence="3">The sequence shown here is derived from an EMBL/GenBank/DDBJ whole genome shotgun (WGS) entry which is preliminary data.</text>
</comment>
<dbReference type="Proteomes" id="UP000231456">
    <property type="component" value="Unassembled WGS sequence"/>
</dbReference>